<dbReference type="Gene3D" id="2.60.40.640">
    <property type="match status" value="1"/>
</dbReference>
<dbReference type="RefSeq" id="XP_046066448.1">
    <property type="nucleotide sequence ID" value="XM_046221547.1"/>
</dbReference>
<gene>
    <name evidence="3" type="ORF">BGW36DRAFT_441038</name>
</gene>
<feature type="region of interest" description="Disordered" evidence="1">
    <location>
        <begin position="342"/>
        <end position="361"/>
    </location>
</feature>
<dbReference type="InterPro" id="IPR011021">
    <property type="entry name" value="Arrestin-like_N"/>
</dbReference>
<sequence>MSEALRIILRNKKNRRYVAGDRIQGYVLLDTDEYIESGTVTRISFTGCTYTKYQSRAGSKSYTGDTIFFHKSKNLYKFPFGIAGGMYKWHFEFTFPSQSRATFEVNADDILPPSLCLLEHDNSRTGSLAKVEYKLEASLEYPEWALYHSPNLSSTLPLIYVPSYDSPEPYYRYWLKEQKFYGPSPRFSSYKDPPTFRARLTFPTVYVHGQLLPVYLSIAYTDIQRYQPKCEVWIDRKKHEFQTETQAMRVYALTKHPLPISHTFHNLTQDESWRHMKGDGLPPVEGLCIGDYASDGLKVPSHICPDVKMSDIAITHTLKIKANLSFCNRQFTLSKQGEFQILPPMSRKGNSPPRFVRPQSPDIVPSFAIADVQPPPYTKDP</sequence>
<dbReference type="Pfam" id="PF00339">
    <property type="entry name" value="Arrestin_N"/>
    <property type="match status" value="1"/>
</dbReference>
<evidence type="ECO:0000313" key="3">
    <source>
        <dbReference type="EMBL" id="KAH8690165.1"/>
    </source>
</evidence>
<feature type="domain" description="Arrestin-like N-terminal" evidence="2">
    <location>
        <begin position="11"/>
        <end position="143"/>
    </location>
</feature>
<dbReference type="Proteomes" id="UP001201262">
    <property type="component" value="Unassembled WGS sequence"/>
</dbReference>
<keyword evidence="4" id="KW-1185">Reference proteome</keyword>
<evidence type="ECO:0000256" key="1">
    <source>
        <dbReference type="SAM" id="MobiDB-lite"/>
    </source>
</evidence>
<dbReference type="GeneID" id="70251834"/>
<dbReference type="InterPro" id="IPR014752">
    <property type="entry name" value="Arrestin-like_C"/>
</dbReference>
<dbReference type="SUPFAM" id="SSF81296">
    <property type="entry name" value="E set domains"/>
    <property type="match status" value="1"/>
</dbReference>
<dbReference type="AlphaFoldDB" id="A0AAD4KEP7"/>
<accession>A0AAD4KEP7</accession>
<evidence type="ECO:0000313" key="4">
    <source>
        <dbReference type="Proteomes" id="UP001201262"/>
    </source>
</evidence>
<proteinExistence type="predicted"/>
<organism evidence="3 4">
    <name type="scientific">Talaromyces proteolyticus</name>
    <dbReference type="NCBI Taxonomy" id="1131652"/>
    <lineage>
        <taxon>Eukaryota</taxon>
        <taxon>Fungi</taxon>
        <taxon>Dikarya</taxon>
        <taxon>Ascomycota</taxon>
        <taxon>Pezizomycotina</taxon>
        <taxon>Eurotiomycetes</taxon>
        <taxon>Eurotiomycetidae</taxon>
        <taxon>Eurotiales</taxon>
        <taxon>Trichocomaceae</taxon>
        <taxon>Talaromyces</taxon>
        <taxon>Talaromyces sect. Bacilispori</taxon>
    </lineage>
</organism>
<dbReference type="EMBL" id="JAJTJA010000014">
    <property type="protein sequence ID" value="KAH8690165.1"/>
    <property type="molecule type" value="Genomic_DNA"/>
</dbReference>
<evidence type="ECO:0000259" key="2">
    <source>
        <dbReference type="Pfam" id="PF00339"/>
    </source>
</evidence>
<protein>
    <recommendedName>
        <fullName evidence="2">Arrestin-like N-terminal domain-containing protein</fullName>
    </recommendedName>
</protein>
<reference evidence="3" key="1">
    <citation type="submission" date="2021-12" db="EMBL/GenBank/DDBJ databases">
        <title>Convergent genome expansion in fungi linked to evolution of root-endophyte symbiosis.</title>
        <authorList>
            <consortium name="DOE Joint Genome Institute"/>
            <person name="Ke Y.-H."/>
            <person name="Bonito G."/>
            <person name="Liao H.-L."/>
            <person name="Looney B."/>
            <person name="Rojas-Flechas A."/>
            <person name="Nash J."/>
            <person name="Hameed K."/>
            <person name="Schadt C."/>
            <person name="Martin F."/>
            <person name="Crous P.W."/>
            <person name="Miettinen O."/>
            <person name="Magnuson J.K."/>
            <person name="Labbe J."/>
            <person name="Jacobson D."/>
            <person name="Doktycz M.J."/>
            <person name="Veneault-Fourrey C."/>
            <person name="Kuo A."/>
            <person name="Mondo S."/>
            <person name="Calhoun S."/>
            <person name="Riley R."/>
            <person name="Ohm R."/>
            <person name="LaButti K."/>
            <person name="Andreopoulos B."/>
            <person name="Pangilinan J."/>
            <person name="Nolan M."/>
            <person name="Tritt A."/>
            <person name="Clum A."/>
            <person name="Lipzen A."/>
            <person name="Daum C."/>
            <person name="Barry K."/>
            <person name="Grigoriev I.V."/>
            <person name="Vilgalys R."/>
        </authorList>
    </citation>
    <scope>NUCLEOTIDE SEQUENCE</scope>
    <source>
        <strain evidence="3">PMI_201</strain>
    </source>
</reference>
<name>A0AAD4KEP7_9EURO</name>
<comment type="caution">
    <text evidence="3">The sequence shown here is derived from an EMBL/GenBank/DDBJ whole genome shotgun (WGS) entry which is preliminary data.</text>
</comment>
<dbReference type="InterPro" id="IPR014756">
    <property type="entry name" value="Ig_E-set"/>
</dbReference>